<dbReference type="Proteomes" id="UP000217696">
    <property type="component" value="Chromosome"/>
</dbReference>
<dbReference type="AlphaFoldDB" id="A0A0U5B1N0"/>
<keyword evidence="2" id="KW-1185">Reference proteome</keyword>
<sequence>METCVVCGDPIEPGEKTLPVHDGATGEKKDVACSGCRSEFVN</sequence>
<dbReference type="RefSeq" id="WP_258365603.1">
    <property type="nucleotide sequence ID" value="NZ_AP017312.1"/>
</dbReference>
<accession>A0A0U5B1N0</accession>
<dbReference type="EMBL" id="AP017312">
    <property type="protein sequence ID" value="BAU28192.1"/>
    <property type="molecule type" value="Genomic_DNA"/>
</dbReference>
<evidence type="ECO:0000313" key="1">
    <source>
        <dbReference type="EMBL" id="BAU28192.1"/>
    </source>
</evidence>
<gene>
    <name evidence="1" type="ORF">CB4_02366</name>
</gene>
<dbReference type="KEGG" id="asoc:CB4_02366"/>
<reference evidence="1 2" key="1">
    <citation type="submission" date="2015-12" db="EMBL/GenBank/DDBJ databases">
        <title>Genome sequence of Aneurinibacillus soli.</title>
        <authorList>
            <person name="Lee J.S."/>
            <person name="Lee K.C."/>
            <person name="Kim K.K."/>
            <person name="Lee B.W."/>
        </authorList>
    </citation>
    <scope>NUCLEOTIDE SEQUENCE [LARGE SCALE GENOMIC DNA]</scope>
    <source>
        <strain evidence="1 2">CB4</strain>
    </source>
</reference>
<protein>
    <submittedName>
        <fullName evidence="1">Uncharacterized protein</fullName>
    </submittedName>
</protein>
<proteinExistence type="predicted"/>
<name>A0A0U5B1N0_9BACL</name>
<organism evidence="1 2">
    <name type="scientific">Aneurinibacillus soli</name>
    <dbReference type="NCBI Taxonomy" id="1500254"/>
    <lineage>
        <taxon>Bacteria</taxon>
        <taxon>Bacillati</taxon>
        <taxon>Bacillota</taxon>
        <taxon>Bacilli</taxon>
        <taxon>Bacillales</taxon>
        <taxon>Paenibacillaceae</taxon>
        <taxon>Aneurinibacillus group</taxon>
        <taxon>Aneurinibacillus</taxon>
    </lineage>
</organism>
<evidence type="ECO:0000313" key="2">
    <source>
        <dbReference type="Proteomes" id="UP000217696"/>
    </source>
</evidence>